<protein>
    <recommendedName>
        <fullName evidence="3 6">Ornithine carbamoyltransferase</fullName>
        <shortName evidence="6">OTCase</shortName>
        <ecNumber evidence="3 6">2.1.3.3</ecNumber>
    </recommendedName>
</protein>
<accession>A0A0S4MW47</accession>
<reference evidence="10 11" key="2">
    <citation type="submission" date="2015-11" db="EMBL/GenBank/DDBJ databases">
        <authorList>
            <person name="Zhang Y."/>
            <person name="Guo Z."/>
        </authorList>
    </citation>
    <scope>NUCLEOTIDE SEQUENCE [LARGE SCALE GENOMIC DNA]</scope>
    <source>
        <strain evidence="10">JGI-4</strain>
    </source>
</reference>
<feature type="binding site" evidence="6">
    <location>
        <position position="78"/>
    </location>
    <ligand>
        <name>carbamoyl phosphate</name>
        <dbReference type="ChEBI" id="CHEBI:58228"/>
    </ligand>
</feature>
<evidence type="ECO:0000256" key="6">
    <source>
        <dbReference type="HAMAP-Rule" id="MF_01109"/>
    </source>
</evidence>
<dbReference type="EMBL" id="FAOP01000002">
    <property type="protein sequence ID" value="CUU02017.1"/>
    <property type="molecule type" value="Genomic_DNA"/>
</dbReference>
<accession>A0A0P1P226</accession>
<dbReference type="InterPro" id="IPR006131">
    <property type="entry name" value="Asp_carbamoyltransf_Asp/Orn-bd"/>
</dbReference>
<feature type="binding site" evidence="6">
    <location>
        <position position="224"/>
    </location>
    <ligand>
        <name>L-ornithine</name>
        <dbReference type="ChEBI" id="CHEBI:46911"/>
    </ligand>
</feature>
<evidence type="ECO:0000256" key="2">
    <source>
        <dbReference type="ARBA" id="ARBA00007805"/>
    </source>
</evidence>
<accession>A0A0P1LDU6</accession>
<reference evidence="9 12" key="1">
    <citation type="submission" date="2015-11" db="EMBL/GenBank/DDBJ databases">
        <authorList>
            <person name="Varghese N."/>
        </authorList>
    </citation>
    <scope>NUCLEOTIDE SEQUENCE [LARGE SCALE GENOMIC DNA]</scope>
    <source>
        <strain evidence="9 12">JGI-8</strain>
    </source>
</reference>
<dbReference type="PANTHER" id="PTHR45753:SF3">
    <property type="entry name" value="ORNITHINE TRANSCARBAMYLASE, MITOCHONDRIAL"/>
    <property type="match status" value="1"/>
</dbReference>
<comment type="similarity">
    <text evidence="2 6">Belongs to the aspartate/ornithine carbamoyltransferase superfamily. OTCase family.</text>
</comment>
<proteinExistence type="inferred from homology"/>
<evidence type="ECO:0000256" key="3">
    <source>
        <dbReference type="ARBA" id="ARBA00013007"/>
    </source>
</evidence>
<dbReference type="InterPro" id="IPR036901">
    <property type="entry name" value="Asp/Orn_carbamoylTrfase_sf"/>
</dbReference>
<keyword evidence="12" id="KW-1185">Reference proteome</keyword>
<dbReference type="PANTHER" id="PTHR45753">
    <property type="entry name" value="ORNITHINE CARBAMOYLTRANSFERASE, MITOCHONDRIAL"/>
    <property type="match status" value="1"/>
</dbReference>
<evidence type="ECO:0000313" key="9">
    <source>
        <dbReference type="EMBL" id="CUS88007.1"/>
    </source>
</evidence>
<organism evidence="10 11">
    <name type="scientific">Candidatus Kryptonium thompsonii</name>
    <dbReference type="NCBI Taxonomy" id="1633631"/>
    <lineage>
        <taxon>Bacteria</taxon>
        <taxon>Pseudomonadati</taxon>
        <taxon>Candidatus Kryptoniota</taxon>
        <taxon>Candidatus Kryptonium</taxon>
    </lineage>
</organism>
<evidence type="ECO:0000259" key="7">
    <source>
        <dbReference type="Pfam" id="PF00185"/>
    </source>
</evidence>
<dbReference type="GO" id="GO:0042450">
    <property type="term" value="P:L-arginine biosynthetic process via ornithine"/>
    <property type="evidence" value="ECO:0007669"/>
    <property type="project" value="UniProtKB-UniRule"/>
</dbReference>
<keyword evidence="4 6" id="KW-0808">Transferase</keyword>
<dbReference type="FunFam" id="3.40.50.1370:FF:000008">
    <property type="entry name" value="Ornithine carbamoyltransferase"/>
    <property type="match status" value="1"/>
</dbReference>
<accession>A0A0P1LEM2</accession>
<feature type="domain" description="Aspartate/ornithine carbamoyltransferase Asp/Orn-binding" evidence="7">
    <location>
        <begin position="148"/>
        <end position="301"/>
    </location>
</feature>
<feature type="binding site" evidence="6">
    <location>
        <position position="292"/>
    </location>
    <ligand>
        <name>carbamoyl phosphate</name>
        <dbReference type="ChEBI" id="CHEBI:58228"/>
    </ligand>
</feature>
<gene>
    <name evidence="10" type="ORF">JGI4_00420</name>
    <name evidence="9" type="ORF">JGI8_01161</name>
</gene>
<dbReference type="HAMAP" id="MF_01109">
    <property type="entry name" value="OTCase"/>
    <property type="match status" value="1"/>
</dbReference>
<dbReference type="Proteomes" id="UP000182011">
    <property type="component" value="Unassembled WGS sequence"/>
</dbReference>
<dbReference type="NCBIfam" id="NF001986">
    <property type="entry name" value="PRK00779.1"/>
    <property type="match status" value="1"/>
</dbReference>
<dbReference type="AlphaFoldDB" id="A0A0P1LDU6"/>
<feature type="binding site" evidence="6">
    <location>
        <position position="160"/>
    </location>
    <ligand>
        <name>L-ornithine</name>
        <dbReference type="ChEBI" id="CHEBI:46911"/>
    </ligand>
</feature>
<comment type="caution">
    <text evidence="6">Lacks conserved residue(s) required for the propagation of feature annotation.</text>
</comment>
<accession>A0A0P1MFB4</accession>
<sequence>MRHKDFISIHDLTVDEVHQIFELTKEMKSNPKKFSKSLEGKILALIFEKPSLRTRVSFEVGIRQLGGDAIYLAPSDIQMGKRESVYDVGKTLERMVDGIMIRTFGHDIVLELARSVKIPVINGLTDLLHPCQAMADYFTMLEKKGNLKNLKVVFIGDGNNVCHSLMFGAAKLGVNFWAATPKGYEPKKEIYELAIEDAKQTGAKITIVNDPFEAVKDADVVYTDVWASMGQESEAEIRKKIFQPYQVNKELFSKAKPDALFMHCLPAHRGEEVTNDVIDSPNSVVFDEAENRLHVQKAIMYELMREKM</sequence>
<feature type="binding site" evidence="6">
    <location>
        <begin position="228"/>
        <end position="229"/>
    </location>
    <ligand>
        <name>L-ornithine</name>
        <dbReference type="ChEBI" id="CHEBI:46911"/>
    </ligand>
</feature>
<dbReference type="Proteomes" id="UP000182200">
    <property type="component" value="Unassembled WGS sequence"/>
</dbReference>
<dbReference type="GO" id="GO:0016597">
    <property type="term" value="F:amino acid binding"/>
    <property type="evidence" value="ECO:0007669"/>
    <property type="project" value="InterPro"/>
</dbReference>
<evidence type="ECO:0000256" key="1">
    <source>
        <dbReference type="ARBA" id="ARBA00004975"/>
    </source>
</evidence>
<dbReference type="InterPro" id="IPR006132">
    <property type="entry name" value="Asp/Orn_carbamoyltranf_P-bd"/>
</dbReference>
<keyword evidence="6" id="KW-0963">Cytoplasm</keyword>
<comment type="pathway">
    <text evidence="1">Amino-acid biosynthesis; L-arginine biosynthesis; L-arginine from L-ornithine and carbamoyl phosphate: step 1/3.</text>
</comment>
<dbReference type="SUPFAM" id="SSF53671">
    <property type="entry name" value="Aspartate/ornithine carbamoyltransferase"/>
    <property type="match status" value="1"/>
</dbReference>
<feature type="binding site" evidence="6">
    <location>
        <position position="102"/>
    </location>
    <ligand>
        <name>carbamoyl phosphate</name>
        <dbReference type="ChEBI" id="CHEBI:58228"/>
    </ligand>
</feature>
<dbReference type="GO" id="GO:0019240">
    <property type="term" value="P:citrulline biosynthetic process"/>
    <property type="evidence" value="ECO:0007669"/>
    <property type="project" value="TreeGrafter"/>
</dbReference>
<dbReference type="PRINTS" id="PR00102">
    <property type="entry name" value="OTCASE"/>
</dbReference>
<accession>A0A0P1M1Z0</accession>
<comment type="subcellular location">
    <subcellularLocation>
        <location evidence="6">Cytoplasm</location>
    </subcellularLocation>
</comment>
<dbReference type="STRING" id="1633631.GCA_001442925_00422"/>
<dbReference type="Pfam" id="PF02729">
    <property type="entry name" value="OTCace_N"/>
    <property type="match status" value="1"/>
</dbReference>
<dbReference type="EMBL" id="CZVI01000014">
    <property type="protein sequence ID" value="CUS88007.1"/>
    <property type="molecule type" value="Genomic_DNA"/>
</dbReference>
<dbReference type="NCBIfam" id="TIGR00658">
    <property type="entry name" value="orni_carb_tr"/>
    <property type="match status" value="1"/>
</dbReference>
<dbReference type="OrthoDB" id="9802587at2"/>
<dbReference type="PRINTS" id="PR00100">
    <property type="entry name" value="AOTCASE"/>
</dbReference>
<accession>A0A0P1LSK3</accession>
<feature type="binding site" evidence="6">
    <location>
        <begin position="129"/>
        <end position="132"/>
    </location>
    <ligand>
        <name>carbamoyl phosphate</name>
        <dbReference type="ChEBI" id="CHEBI:58228"/>
    </ligand>
</feature>
<evidence type="ECO:0000256" key="4">
    <source>
        <dbReference type="ARBA" id="ARBA00022679"/>
    </source>
</evidence>
<evidence type="ECO:0000313" key="10">
    <source>
        <dbReference type="EMBL" id="CUU02017.1"/>
    </source>
</evidence>
<dbReference type="InterPro" id="IPR006130">
    <property type="entry name" value="Asp/Orn_carbamoylTrfase"/>
</dbReference>
<accession>A0A0P1M0A6</accession>
<name>A0A0P1LDU6_9BACT</name>
<evidence type="ECO:0000256" key="5">
    <source>
        <dbReference type="ARBA" id="ARBA00048772"/>
    </source>
</evidence>
<evidence type="ECO:0000313" key="12">
    <source>
        <dbReference type="Proteomes" id="UP000182200"/>
    </source>
</evidence>
<evidence type="ECO:0000259" key="8">
    <source>
        <dbReference type="Pfam" id="PF02729"/>
    </source>
</evidence>
<dbReference type="InterPro" id="IPR002292">
    <property type="entry name" value="Orn/put_carbamltrans"/>
</dbReference>
<accession>A0A0P1LYZ8</accession>
<accession>A0A0P1MC24</accession>
<comment type="catalytic activity">
    <reaction evidence="5 6">
        <text>carbamoyl phosphate + L-ornithine = L-citrulline + phosphate + H(+)</text>
        <dbReference type="Rhea" id="RHEA:19513"/>
        <dbReference type="ChEBI" id="CHEBI:15378"/>
        <dbReference type="ChEBI" id="CHEBI:43474"/>
        <dbReference type="ChEBI" id="CHEBI:46911"/>
        <dbReference type="ChEBI" id="CHEBI:57743"/>
        <dbReference type="ChEBI" id="CHEBI:58228"/>
        <dbReference type="EC" id="2.1.3.3"/>
    </reaction>
</comment>
<dbReference type="InterPro" id="IPR024904">
    <property type="entry name" value="OTCase_ArgI"/>
</dbReference>
<dbReference type="GO" id="GO:0004585">
    <property type="term" value="F:ornithine carbamoyltransferase activity"/>
    <property type="evidence" value="ECO:0007669"/>
    <property type="project" value="UniProtKB-UniRule"/>
</dbReference>
<dbReference type="Gene3D" id="3.40.50.1370">
    <property type="entry name" value="Aspartate/ornithine carbamoyltransferase"/>
    <property type="match status" value="2"/>
</dbReference>
<feature type="binding site" evidence="6">
    <location>
        <begin position="264"/>
        <end position="265"/>
    </location>
    <ligand>
        <name>carbamoyl phosphate</name>
        <dbReference type="ChEBI" id="CHEBI:58228"/>
    </ligand>
</feature>
<dbReference type="GO" id="GO:0005737">
    <property type="term" value="C:cytoplasm"/>
    <property type="evidence" value="ECO:0007669"/>
    <property type="project" value="UniProtKB-SubCell"/>
</dbReference>
<evidence type="ECO:0000313" key="11">
    <source>
        <dbReference type="Proteomes" id="UP000182011"/>
    </source>
</evidence>
<dbReference type="EC" id="2.1.3.3" evidence="3 6"/>
<dbReference type="Pfam" id="PF00185">
    <property type="entry name" value="OTCace"/>
    <property type="match status" value="1"/>
</dbReference>
<dbReference type="RefSeq" id="WP_075426848.1">
    <property type="nucleotide sequence ID" value="NZ_CZVI01000014.1"/>
</dbReference>
<feature type="domain" description="Aspartate/ornithine carbamoyltransferase carbamoyl-P binding" evidence="8">
    <location>
        <begin position="4"/>
        <end position="142"/>
    </location>
</feature>